<proteinExistence type="predicted"/>
<name>A0A0L6U1C4_9FIRM</name>
<dbReference type="GO" id="GO:0003677">
    <property type="term" value="F:DNA binding"/>
    <property type="evidence" value="ECO:0007669"/>
    <property type="project" value="UniProtKB-KW"/>
</dbReference>
<keyword evidence="3" id="KW-0804">Transcription</keyword>
<evidence type="ECO:0000256" key="3">
    <source>
        <dbReference type="ARBA" id="ARBA00023163"/>
    </source>
</evidence>
<sequence>MTAEEIQKLPIFSNISMELLKTHLMNHCLYVQSYFKGATVYNQSDLCQTLDIVLSGGVVAYTLSENGSATTMFEFQKGSIIGANLLFGENHAYPFNIYCRVDCRLLHISKEAVSEYLHDYTFVMHYIKSLSQNSQSMNRKITMMTQKKLRENIVYYLKQQSLIQKSSTIILPISKRELADYLGVQRPSLFRELKKLKDEEIIDFSNRSIVIKNFNEQTKRGY</sequence>
<dbReference type="InterPro" id="IPR000595">
    <property type="entry name" value="cNMP-bd_dom"/>
</dbReference>
<dbReference type="SMART" id="SM00100">
    <property type="entry name" value="cNMP"/>
    <property type="match status" value="1"/>
</dbReference>
<organism evidence="6 7">
    <name type="scientific">Acetobacterium bakii</name>
    <dbReference type="NCBI Taxonomy" id="52689"/>
    <lineage>
        <taxon>Bacteria</taxon>
        <taxon>Bacillati</taxon>
        <taxon>Bacillota</taxon>
        <taxon>Clostridia</taxon>
        <taxon>Eubacteriales</taxon>
        <taxon>Eubacteriaceae</taxon>
        <taxon>Acetobacterium</taxon>
    </lineage>
</organism>
<dbReference type="RefSeq" id="WP_050739720.1">
    <property type="nucleotide sequence ID" value="NZ_LGYO01000016.1"/>
</dbReference>
<dbReference type="InterPro" id="IPR050397">
    <property type="entry name" value="Env_Response_Regulators"/>
</dbReference>
<dbReference type="OrthoDB" id="9774616at2"/>
<reference evidence="7" key="1">
    <citation type="submission" date="2015-07" db="EMBL/GenBank/DDBJ databases">
        <title>Draft genome sequence of Acetobacterium bakii DSM 8293, a potential psychrophilic chemical producer through syngas fermentation.</title>
        <authorList>
            <person name="Song Y."/>
            <person name="Hwang S."/>
            <person name="Cho B.-K."/>
        </authorList>
    </citation>
    <scope>NUCLEOTIDE SEQUENCE [LARGE SCALE GENOMIC DNA]</scope>
    <source>
        <strain evidence="7">DSM 8239</strain>
    </source>
</reference>
<dbReference type="PANTHER" id="PTHR24567">
    <property type="entry name" value="CRP FAMILY TRANSCRIPTIONAL REGULATORY PROTEIN"/>
    <property type="match status" value="1"/>
</dbReference>
<dbReference type="GO" id="GO:0005829">
    <property type="term" value="C:cytosol"/>
    <property type="evidence" value="ECO:0007669"/>
    <property type="project" value="TreeGrafter"/>
</dbReference>
<dbReference type="PROSITE" id="PS51063">
    <property type="entry name" value="HTH_CRP_2"/>
    <property type="match status" value="1"/>
</dbReference>
<dbReference type="InterPro" id="IPR036390">
    <property type="entry name" value="WH_DNA-bd_sf"/>
</dbReference>
<feature type="domain" description="HTH crp-type" evidence="5">
    <location>
        <begin position="147"/>
        <end position="215"/>
    </location>
</feature>
<dbReference type="STRING" id="52689.AKG39_07275"/>
<dbReference type="CDD" id="cd00038">
    <property type="entry name" value="CAP_ED"/>
    <property type="match status" value="1"/>
</dbReference>
<evidence type="ECO:0000259" key="5">
    <source>
        <dbReference type="PROSITE" id="PS51063"/>
    </source>
</evidence>
<dbReference type="GO" id="GO:0003700">
    <property type="term" value="F:DNA-binding transcription factor activity"/>
    <property type="evidence" value="ECO:0007669"/>
    <property type="project" value="TreeGrafter"/>
</dbReference>
<keyword evidence="7" id="KW-1185">Reference proteome</keyword>
<keyword evidence="1" id="KW-0805">Transcription regulation</keyword>
<evidence type="ECO:0000259" key="4">
    <source>
        <dbReference type="PROSITE" id="PS50042"/>
    </source>
</evidence>
<dbReference type="InterPro" id="IPR014710">
    <property type="entry name" value="RmlC-like_jellyroll"/>
</dbReference>
<feature type="domain" description="Cyclic nucleotide-binding" evidence="4">
    <location>
        <begin position="29"/>
        <end position="117"/>
    </location>
</feature>
<accession>A0A0L6U1C4</accession>
<dbReference type="Pfam" id="PF00027">
    <property type="entry name" value="cNMP_binding"/>
    <property type="match status" value="1"/>
</dbReference>
<dbReference type="InterPro" id="IPR012318">
    <property type="entry name" value="HTH_CRP"/>
</dbReference>
<dbReference type="PATRIC" id="fig|52689.4.peg.566"/>
<dbReference type="SMART" id="SM00419">
    <property type="entry name" value="HTH_CRP"/>
    <property type="match status" value="1"/>
</dbReference>
<evidence type="ECO:0000256" key="2">
    <source>
        <dbReference type="ARBA" id="ARBA00023125"/>
    </source>
</evidence>
<dbReference type="Proteomes" id="UP000036873">
    <property type="component" value="Unassembled WGS sequence"/>
</dbReference>
<dbReference type="PROSITE" id="PS50042">
    <property type="entry name" value="CNMP_BINDING_3"/>
    <property type="match status" value="1"/>
</dbReference>
<keyword evidence="2" id="KW-0238">DNA-binding</keyword>
<dbReference type="SUPFAM" id="SSF46785">
    <property type="entry name" value="Winged helix' DNA-binding domain"/>
    <property type="match status" value="1"/>
</dbReference>
<dbReference type="PANTHER" id="PTHR24567:SF58">
    <property type="entry name" value="CYCLIC AMP-BINDING REGULATORY PROTEIN"/>
    <property type="match status" value="1"/>
</dbReference>
<dbReference type="Gene3D" id="2.60.120.10">
    <property type="entry name" value="Jelly Rolls"/>
    <property type="match status" value="1"/>
</dbReference>
<protein>
    <submittedName>
        <fullName evidence="6">Transcriptional regulator</fullName>
    </submittedName>
</protein>
<dbReference type="InterPro" id="IPR018490">
    <property type="entry name" value="cNMP-bd_dom_sf"/>
</dbReference>
<evidence type="ECO:0000313" key="7">
    <source>
        <dbReference type="Proteomes" id="UP000036873"/>
    </source>
</evidence>
<evidence type="ECO:0000256" key="1">
    <source>
        <dbReference type="ARBA" id="ARBA00023015"/>
    </source>
</evidence>
<dbReference type="AlphaFoldDB" id="A0A0L6U1C4"/>
<dbReference type="SUPFAM" id="SSF51206">
    <property type="entry name" value="cAMP-binding domain-like"/>
    <property type="match status" value="1"/>
</dbReference>
<evidence type="ECO:0000313" key="6">
    <source>
        <dbReference type="EMBL" id="KNZ42304.1"/>
    </source>
</evidence>
<comment type="caution">
    <text evidence="6">The sequence shown here is derived from an EMBL/GenBank/DDBJ whole genome shotgun (WGS) entry which is preliminary data.</text>
</comment>
<dbReference type="Pfam" id="PF13545">
    <property type="entry name" value="HTH_Crp_2"/>
    <property type="match status" value="1"/>
</dbReference>
<gene>
    <name evidence="6" type="ORF">AKG39_07275</name>
</gene>
<dbReference type="EMBL" id="LGYO01000016">
    <property type="protein sequence ID" value="KNZ42304.1"/>
    <property type="molecule type" value="Genomic_DNA"/>
</dbReference>